<feature type="compositionally biased region" description="Low complexity" evidence="2">
    <location>
        <begin position="1"/>
        <end position="19"/>
    </location>
</feature>
<protein>
    <recommendedName>
        <fullName evidence="7">SUZ domain-containing protein</fullName>
    </recommendedName>
</protein>
<evidence type="ECO:0000313" key="6">
    <source>
        <dbReference type="Proteomes" id="UP000639403"/>
    </source>
</evidence>
<evidence type="ECO:0000256" key="2">
    <source>
        <dbReference type="SAM" id="MobiDB-lite"/>
    </source>
</evidence>
<feature type="domain" description="SUZ" evidence="4">
    <location>
        <begin position="152"/>
        <end position="245"/>
    </location>
</feature>
<dbReference type="InterPro" id="IPR036867">
    <property type="entry name" value="R3H_dom_sf"/>
</dbReference>
<feature type="region of interest" description="Disordered" evidence="2">
    <location>
        <begin position="407"/>
        <end position="868"/>
    </location>
</feature>
<evidence type="ECO:0000259" key="4">
    <source>
        <dbReference type="PROSITE" id="PS51673"/>
    </source>
</evidence>
<reference evidence="5" key="1">
    <citation type="submission" date="2020-11" db="EMBL/GenBank/DDBJ databases">
        <authorList>
            <person name="Koelle M."/>
            <person name="Horta M.A.C."/>
            <person name="Nowrousian M."/>
            <person name="Ohm R.A."/>
            <person name="Benz P."/>
            <person name="Pilgard A."/>
        </authorList>
    </citation>
    <scope>NUCLEOTIDE SEQUENCE</scope>
    <source>
        <strain evidence="5">FPRL280</strain>
    </source>
</reference>
<feature type="domain" description="R3H" evidence="3">
    <location>
        <begin position="89"/>
        <end position="151"/>
    </location>
</feature>
<feature type="region of interest" description="Disordered" evidence="2">
    <location>
        <begin position="176"/>
        <end position="228"/>
    </location>
</feature>
<dbReference type="EMBL" id="JADOXO010000245">
    <property type="protein sequence ID" value="KAF9808271.1"/>
    <property type="molecule type" value="Genomic_DNA"/>
</dbReference>
<feature type="compositionally biased region" description="Basic and acidic residues" evidence="2">
    <location>
        <begin position="806"/>
        <end position="817"/>
    </location>
</feature>
<dbReference type="CDD" id="cd02642">
    <property type="entry name" value="R3H_encore_like"/>
    <property type="match status" value="1"/>
</dbReference>
<reference evidence="5" key="2">
    <citation type="journal article" name="Front. Microbiol.">
        <title>Degradative Capacity of Two Strains of Rhodonia placenta: From Phenotype to Genotype.</title>
        <authorList>
            <person name="Kolle M."/>
            <person name="Horta M.A.C."/>
            <person name="Nowrousian M."/>
            <person name="Ohm R.A."/>
            <person name="Benz J.P."/>
            <person name="Pilgard A."/>
        </authorList>
    </citation>
    <scope>NUCLEOTIDE SEQUENCE</scope>
    <source>
        <strain evidence="5">FPRL280</strain>
    </source>
</reference>
<feature type="compositionally biased region" description="Low complexity" evidence="2">
    <location>
        <begin position="309"/>
        <end position="344"/>
    </location>
</feature>
<gene>
    <name evidence="5" type="ORF">IEO21_07914</name>
</gene>
<feature type="compositionally biased region" description="Low complexity" evidence="2">
    <location>
        <begin position="51"/>
        <end position="69"/>
    </location>
</feature>
<feature type="region of interest" description="Disordered" evidence="2">
    <location>
        <begin position="1"/>
        <end position="78"/>
    </location>
</feature>
<feature type="compositionally biased region" description="Pro residues" evidence="2">
    <location>
        <begin position="500"/>
        <end position="516"/>
    </location>
</feature>
<dbReference type="InterPro" id="IPR051937">
    <property type="entry name" value="R3H_domain_containing"/>
</dbReference>
<feature type="compositionally biased region" description="Polar residues" evidence="2">
    <location>
        <begin position="749"/>
        <end position="759"/>
    </location>
</feature>
<dbReference type="PROSITE" id="PS51061">
    <property type="entry name" value="R3H"/>
    <property type="match status" value="1"/>
</dbReference>
<feature type="compositionally biased region" description="Polar residues" evidence="2">
    <location>
        <begin position="785"/>
        <end position="802"/>
    </location>
</feature>
<dbReference type="PANTHER" id="PTHR15672">
    <property type="entry name" value="CAMP-REGULATED PHOSPHOPROTEIN 21 RELATED R3H DOMAIN CONTAINING PROTEIN"/>
    <property type="match status" value="1"/>
</dbReference>
<dbReference type="Proteomes" id="UP000639403">
    <property type="component" value="Unassembled WGS sequence"/>
</dbReference>
<dbReference type="AlphaFoldDB" id="A0A8H7TZB1"/>
<dbReference type="InterPro" id="IPR024771">
    <property type="entry name" value="SUZ"/>
</dbReference>
<dbReference type="GO" id="GO:0003676">
    <property type="term" value="F:nucleic acid binding"/>
    <property type="evidence" value="ECO:0007669"/>
    <property type="project" value="UniProtKB-UniRule"/>
</dbReference>
<feature type="compositionally biased region" description="Acidic residues" evidence="2">
    <location>
        <begin position="197"/>
        <end position="206"/>
    </location>
</feature>
<name>A0A8H7TZB1_9APHY</name>
<dbReference type="SUPFAM" id="SSF82708">
    <property type="entry name" value="R3H domain"/>
    <property type="match status" value="1"/>
</dbReference>
<keyword evidence="1" id="KW-0597">Phosphoprotein</keyword>
<dbReference type="PROSITE" id="PS51673">
    <property type="entry name" value="SUZ"/>
    <property type="match status" value="1"/>
</dbReference>
<feature type="compositionally biased region" description="Pro residues" evidence="2">
    <location>
        <begin position="407"/>
        <end position="417"/>
    </location>
</feature>
<evidence type="ECO:0008006" key="7">
    <source>
        <dbReference type="Google" id="ProtNLM"/>
    </source>
</evidence>
<feature type="compositionally biased region" description="Polar residues" evidence="2">
    <location>
        <begin position="685"/>
        <end position="708"/>
    </location>
</feature>
<dbReference type="Pfam" id="PF12752">
    <property type="entry name" value="SUZ"/>
    <property type="match status" value="1"/>
</dbReference>
<feature type="compositionally biased region" description="Low complexity" evidence="2">
    <location>
        <begin position="596"/>
        <end position="638"/>
    </location>
</feature>
<organism evidence="5 6">
    <name type="scientific">Rhodonia placenta</name>
    <dbReference type="NCBI Taxonomy" id="104341"/>
    <lineage>
        <taxon>Eukaryota</taxon>
        <taxon>Fungi</taxon>
        <taxon>Dikarya</taxon>
        <taxon>Basidiomycota</taxon>
        <taxon>Agaricomycotina</taxon>
        <taxon>Agaricomycetes</taxon>
        <taxon>Polyporales</taxon>
        <taxon>Adustoporiaceae</taxon>
        <taxon>Rhodonia</taxon>
    </lineage>
</organism>
<evidence type="ECO:0000259" key="3">
    <source>
        <dbReference type="PROSITE" id="PS51061"/>
    </source>
</evidence>
<feature type="compositionally biased region" description="Low complexity" evidence="2">
    <location>
        <begin position="453"/>
        <end position="477"/>
    </location>
</feature>
<evidence type="ECO:0000256" key="1">
    <source>
        <dbReference type="ARBA" id="ARBA00022553"/>
    </source>
</evidence>
<dbReference type="InterPro" id="IPR001374">
    <property type="entry name" value="R3H_dom"/>
</dbReference>
<dbReference type="Gene3D" id="3.30.1370.50">
    <property type="entry name" value="R3H-like domain"/>
    <property type="match status" value="1"/>
</dbReference>
<feature type="compositionally biased region" description="Polar residues" evidence="2">
    <location>
        <begin position="422"/>
        <end position="437"/>
    </location>
</feature>
<sequence length="868" mass="91195">MATATMSPTPAAISSSSAPEIHPGHTLAASTIGPSPSLDGLLVTSPRDASPDLSGSTSSPSSGDPASGSNDNPPEPDAQITEALRSKDRLYVLKLGELMESLINERRVKIDLTPATSYQRMLVHRCSAYYKLSPESDAATKSIAVFYRSESRIPARRISELVPAEESAQPAFKIMRRGAQDGSKSRQNSQTGSVIGEDADLSDDESGSVGGRSAATGSSTKRHLTLEEREAAYNEARSRIFMGFEEKEKEKEKDMSANSSTFSLVSGSGSTSGTRGSSIGDLDDSASSAATESEWSGPVTRDRRDSRRGGSNASSNRSSMRSSGASFNNGSGSSRNSRATSPSFTYASLYEPPPPMDCQPYGSQAPQPNYMAHYYYAYGATPGPIPPATYGYPYYMPYGYTPPPPPADPAAPVPPESMYPATHTTPPQGSYMSSYAWSQSPPNQSMPPPPSTQPRSPGGTGVSLPHHPSQSASSQPQNIVQAQYYTYPPQFNPYSMQGYHPPPPVYPNPYGPPTGPLPGQQIYVPDPTHASGYMNGNGADSSNHSRASSRSSNGHRRGAPRARGSWSYGPGAGNNGYSFNLNGHGAGGAEVGPRLSSTFRRTSSGSGSAGARTPGDEASSTASSTSSSSRQTYTSTSSKHPLPPRPDWAVGLKAQPGLHPPRHHDHSNTNSRTLSPARPGGPLHLTSQHQSQPVLQSTDFPPLSSSSAPEKRLPVVSGAWQNPSSTRSIIMPGPQGNSNGSVLVHYPNMPQTTAANSGATARLDDSDASFERPPPKGNTELFNPKGNSHTAGSVNGNGTSRAGQAELKDGPKDKVRLTGDAGDSGIPENLGSMSLEEPPAAVGFMQRPSSVVPPSTDALDSAVQVDSL</sequence>
<feature type="compositionally biased region" description="Basic and acidic residues" evidence="2">
    <location>
        <begin position="762"/>
        <end position="774"/>
    </location>
</feature>
<feature type="region of interest" description="Disordered" evidence="2">
    <location>
        <begin position="247"/>
        <end position="362"/>
    </location>
</feature>
<feature type="compositionally biased region" description="Polar residues" evidence="2">
    <location>
        <begin position="719"/>
        <end position="728"/>
    </location>
</feature>
<accession>A0A8H7TZB1</accession>
<comment type="caution">
    <text evidence="5">The sequence shown here is derived from an EMBL/GenBank/DDBJ whole genome shotgun (WGS) entry which is preliminary data.</text>
</comment>
<evidence type="ECO:0000313" key="5">
    <source>
        <dbReference type="EMBL" id="KAF9808271.1"/>
    </source>
</evidence>
<feature type="compositionally biased region" description="Low complexity" evidence="2">
    <location>
        <begin position="259"/>
        <end position="297"/>
    </location>
</feature>
<feature type="compositionally biased region" description="Low complexity" evidence="2">
    <location>
        <begin position="541"/>
        <end position="552"/>
    </location>
</feature>
<proteinExistence type="predicted"/>
<dbReference type="PANTHER" id="PTHR15672:SF8">
    <property type="entry name" value="PROTEIN ENCORE"/>
    <property type="match status" value="1"/>
</dbReference>